<comment type="caution">
    <text evidence="1">The sequence shown here is derived from an EMBL/GenBank/DDBJ whole genome shotgun (WGS) entry which is preliminary data.</text>
</comment>
<organism evidence="1 2">
    <name type="scientific">Ogataea polymorpha</name>
    <dbReference type="NCBI Taxonomy" id="460523"/>
    <lineage>
        <taxon>Eukaryota</taxon>
        <taxon>Fungi</taxon>
        <taxon>Dikarya</taxon>
        <taxon>Ascomycota</taxon>
        <taxon>Saccharomycotina</taxon>
        <taxon>Pichiomycetes</taxon>
        <taxon>Pichiales</taxon>
        <taxon>Pichiaceae</taxon>
        <taxon>Ogataea</taxon>
    </lineage>
</organism>
<evidence type="ECO:0000313" key="2">
    <source>
        <dbReference type="Proteomes" id="UP000788993"/>
    </source>
</evidence>
<name>A0A9P8NW29_9ASCO</name>
<gene>
    <name evidence="1" type="ORF">OGATHE_005142</name>
</gene>
<dbReference type="AlphaFoldDB" id="A0A9P8NW29"/>
<keyword evidence="2" id="KW-1185">Reference proteome</keyword>
<reference evidence="1" key="1">
    <citation type="journal article" date="2021" name="Open Biol.">
        <title>Shared evolutionary footprints suggest mitochondrial oxidative damage underlies multiple complex I losses in fungi.</title>
        <authorList>
            <person name="Schikora-Tamarit M.A."/>
            <person name="Marcet-Houben M."/>
            <person name="Nosek J."/>
            <person name="Gabaldon T."/>
        </authorList>
    </citation>
    <scope>NUCLEOTIDE SEQUENCE</scope>
    <source>
        <strain evidence="1">NCAIM Y.01608</strain>
    </source>
</reference>
<reference evidence="1" key="2">
    <citation type="submission" date="2021-01" db="EMBL/GenBank/DDBJ databases">
        <authorList>
            <person name="Schikora-Tamarit M.A."/>
        </authorList>
    </citation>
    <scope>NUCLEOTIDE SEQUENCE</scope>
    <source>
        <strain evidence="1">NCAIM Y.01608</strain>
    </source>
</reference>
<proteinExistence type="predicted"/>
<sequence length="114" mass="12691">MYKENKALAAVVPIRQSKPTQICLEIAVRMEAPISHWQKAISDINAMAQFLPIALYIIWAIGLPNLESRIADTSGPIHEAMTIQMKKPRMKHAETDPIIPIGTPWDAFLASSDI</sequence>
<dbReference type="Proteomes" id="UP000788993">
    <property type="component" value="Unassembled WGS sequence"/>
</dbReference>
<protein>
    <submittedName>
        <fullName evidence="1">Uncharacterized protein</fullName>
    </submittedName>
</protein>
<dbReference type="EMBL" id="JAEUBD010001468">
    <property type="protein sequence ID" value="KAH3660810.1"/>
    <property type="molecule type" value="Genomic_DNA"/>
</dbReference>
<accession>A0A9P8NW29</accession>
<evidence type="ECO:0000313" key="1">
    <source>
        <dbReference type="EMBL" id="KAH3660810.1"/>
    </source>
</evidence>